<evidence type="ECO:0000313" key="18">
    <source>
        <dbReference type="Proteomes" id="UP000192578"/>
    </source>
</evidence>
<dbReference type="PROSITE" id="PS50011">
    <property type="entry name" value="PROTEIN_KINASE_DOM"/>
    <property type="match status" value="1"/>
</dbReference>
<comment type="caution">
    <text evidence="17">The sequence shown here is derived from an EMBL/GenBank/DDBJ whole genome shotgun (WGS) entry which is preliminary data.</text>
</comment>
<keyword evidence="5" id="KW-0256">Endoplasmic reticulum</keyword>
<evidence type="ECO:0000256" key="15">
    <source>
        <dbReference type="SAM" id="Phobius"/>
    </source>
</evidence>
<keyword evidence="18" id="KW-1185">Reference proteome</keyword>
<evidence type="ECO:0000256" key="8">
    <source>
        <dbReference type="ARBA" id="ARBA00023016"/>
    </source>
</evidence>
<keyword evidence="15" id="KW-0472">Membrane</keyword>
<dbReference type="SMART" id="SM00220">
    <property type="entry name" value="S_TKc"/>
    <property type="match status" value="1"/>
</dbReference>
<evidence type="ECO:0000256" key="14">
    <source>
        <dbReference type="SAM" id="MobiDB-lite"/>
    </source>
</evidence>
<dbReference type="PANTHER" id="PTHR11042:SF91">
    <property type="entry name" value="EUKARYOTIC TRANSLATION INITIATION FACTOR 2-ALPHA KINASE"/>
    <property type="match status" value="1"/>
</dbReference>
<dbReference type="InterPro" id="IPR050339">
    <property type="entry name" value="CC_SR_Kinase"/>
</dbReference>
<keyword evidence="7" id="KW-0810">Translation regulation</keyword>
<proteinExistence type="inferred from homology"/>
<evidence type="ECO:0000256" key="3">
    <source>
        <dbReference type="ARBA" id="ARBA00022741"/>
    </source>
</evidence>
<feature type="transmembrane region" description="Helical" evidence="15">
    <location>
        <begin position="20"/>
        <end position="38"/>
    </location>
</feature>
<keyword evidence="17" id="KW-0648">Protein biosynthesis</keyword>
<comment type="subcellular location">
    <subcellularLocation>
        <location evidence="1">Endoplasmic reticulum membrane</location>
        <topology evidence="1">Single-pass type I membrane protein</topology>
    </subcellularLocation>
</comment>
<dbReference type="InterPro" id="IPR011047">
    <property type="entry name" value="Quinoprotein_ADH-like_sf"/>
</dbReference>
<keyword evidence="15" id="KW-0812">Transmembrane</keyword>
<evidence type="ECO:0000313" key="17">
    <source>
        <dbReference type="EMBL" id="OQV24909.1"/>
    </source>
</evidence>
<accession>A0A1W0XBN2</accession>
<organism evidence="17 18">
    <name type="scientific">Hypsibius exemplaris</name>
    <name type="common">Freshwater tardigrade</name>
    <dbReference type="NCBI Taxonomy" id="2072580"/>
    <lineage>
        <taxon>Eukaryota</taxon>
        <taxon>Metazoa</taxon>
        <taxon>Ecdysozoa</taxon>
        <taxon>Tardigrada</taxon>
        <taxon>Eutardigrada</taxon>
        <taxon>Parachela</taxon>
        <taxon>Hypsibioidea</taxon>
        <taxon>Hypsibiidae</taxon>
        <taxon>Hypsibius</taxon>
    </lineage>
</organism>
<evidence type="ECO:0000256" key="10">
    <source>
        <dbReference type="ARBA" id="ARBA00023230"/>
    </source>
</evidence>
<dbReference type="GO" id="GO:0005789">
    <property type="term" value="C:endoplasmic reticulum membrane"/>
    <property type="evidence" value="ECO:0007669"/>
    <property type="project" value="UniProtKB-SubCell"/>
</dbReference>
<evidence type="ECO:0000256" key="2">
    <source>
        <dbReference type="ARBA" id="ARBA00022679"/>
    </source>
</evidence>
<keyword evidence="10" id="KW-0834">Unfolded protein response</keyword>
<dbReference type="InterPro" id="IPR015943">
    <property type="entry name" value="WD40/YVTN_repeat-like_dom_sf"/>
</dbReference>
<dbReference type="GO" id="GO:0006986">
    <property type="term" value="P:response to unfolded protein"/>
    <property type="evidence" value="ECO:0007669"/>
    <property type="project" value="UniProtKB-KW"/>
</dbReference>
<dbReference type="OrthoDB" id="341578at2759"/>
<keyword evidence="15" id="KW-1133">Transmembrane helix</keyword>
<dbReference type="PROSITE" id="PS00108">
    <property type="entry name" value="PROTEIN_KINASE_ST"/>
    <property type="match status" value="1"/>
</dbReference>
<dbReference type="Proteomes" id="UP000192578">
    <property type="component" value="Unassembled WGS sequence"/>
</dbReference>
<evidence type="ECO:0000256" key="6">
    <source>
        <dbReference type="ARBA" id="ARBA00022840"/>
    </source>
</evidence>
<dbReference type="GO" id="GO:0003743">
    <property type="term" value="F:translation initiation factor activity"/>
    <property type="evidence" value="ECO:0007669"/>
    <property type="project" value="UniProtKB-KW"/>
</dbReference>
<gene>
    <name evidence="17" type="ORF">BV898_01123</name>
</gene>
<feature type="region of interest" description="Disordered" evidence="14">
    <location>
        <begin position="669"/>
        <end position="728"/>
    </location>
</feature>
<evidence type="ECO:0000259" key="16">
    <source>
        <dbReference type="PROSITE" id="PS50011"/>
    </source>
</evidence>
<feature type="region of interest" description="Disordered" evidence="14">
    <location>
        <begin position="959"/>
        <end position="981"/>
    </location>
</feature>
<keyword evidence="8" id="KW-0346">Stress response</keyword>
<comment type="similarity">
    <text evidence="11">Belongs to the protein kinase superfamily. Ser/Thr protein kinase family. GCN2 subfamily.</text>
</comment>
<keyword evidence="4 17" id="KW-0418">Kinase</keyword>
<dbReference type="InterPro" id="IPR011009">
    <property type="entry name" value="Kinase-like_dom_sf"/>
</dbReference>
<evidence type="ECO:0000256" key="7">
    <source>
        <dbReference type="ARBA" id="ARBA00022845"/>
    </source>
</evidence>
<evidence type="ECO:0000256" key="9">
    <source>
        <dbReference type="ARBA" id="ARBA00023180"/>
    </source>
</evidence>
<feature type="compositionally biased region" description="Basic residues" evidence="14">
    <location>
        <begin position="689"/>
        <end position="700"/>
    </location>
</feature>
<keyword evidence="3 13" id="KW-0547">Nucleotide-binding</keyword>
<dbReference type="GO" id="GO:0005524">
    <property type="term" value="F:ATP binding"/>
    <property type="evidence" value="ECO:0007669"/>
    <property type="project" value="UniProtKB-UniRule"/>
</dbReference>
<name>A0A1W0XBN2_HYPEX</name>
<sequence>MNTSSIFRTKLYRSKRWSRLPWLGIVVSVILGSLPFYACEDEDHQSINRLRPTQHDANFELVDSAAISTAKSGPMLLVGTIDGRLSAFTADARDMTTPVWTLDTSPEALLSSSLSKIELVRDGEKIQLIPSLDGNLFSFNGDRIEPLPVSADSLLSSSFKISEDSVISGAKETKIYGLDAHSGKVRYACAAGGCTTLEEEVDAGPADNHRHQDTLVVRRLSQTVRAFDIHRGSENWNFSVGSLDLTMASSQRHLTSRHDCSFFPASDMSFRFEIATGTIRALSTSGGHQELWHHQLPNAITGAWVVENGCVDQLDLVTGMPIRLSDHNAAAPHRKHPVIYIGHFAEQLYIQYATLPPFHHLSNKYPQATFRPWLVHAPSRTAPVIAPAYRPLVKTALNSLYFPKSGPSKDAVVSIGLHEYPFAHGYFLSEEDMTARNNLTIPSDSAERAFIFRLVWNWAGFAGLVVALTAGGWLLRGRFKMRRPPPLQHAASSSSSKSITSVLSLQELNGKTSRFESDFEVLEQLGKGGFGVVYSAKNRLDDNIYAVKKIRLPRSDAGREKVRREVRVLAKLDHVGIVRFYNAWVEAGDFEPTVLVGGASDIDSDGAELMSATSVVSSLNLVDDWIGTRQRNPLSISEDFHSKLSDTTADPTDHDKSVEIVFQDGSDGASEQHVVAADGDRPSVGKFFGSRKKSRSRSSHSNKSTPSLTGLSELDHSSGTKGPPPEGIVRLRPQLFIQMELCRKETLKDWLKLHNEVRNRNHILDIFLQISRAVEYIHRLGLMHRDLKPSNVLFSLDATAVKIADFGLVTATDDEDAQSAVIPADVFSLHGQGNHTNRVGTSLYMSPELIAGRGYCEKIDIYSLGLIYLELLLPFLTEMERVICLTEAKQLRFAVYRRDSNGRVIGLDEGKPWTRSGDEELLLQLLAQEPDDRPTAGDLCRNARLFGDLIAVYNQGGGGEGGSVGDNSRSRVNSFAFPNSS</sequence>
<evidence type="ECO:0000256" key="13">
    <source>
        <dbReference type="PROSITE-ProRule" id="PRU10141"/>
    </source>
</evidence>
<keyword evidence="9" id="KW-0325">Glycoprotein</keyword>
<dbReference type="InterPro" id="IPR000719">
    <property type="entry name" value="Prot_kinase_dom"/>
</dbReference>
<dbReference type="PANTHER" id="PTHR11042">
    <property type="entry name" value="EUKARYOTIC TRANSLATION INITIATION FACTOR 2-ALPHA KINASE EIF2-ALPHA KINASE -RELATED"/>
    <property type="match status" value="1"/>
</dbReference>
<evidence type="ECO:0000256" key="11">
    <source>
        <dbReference type="ARBA" id="ARBA00037982"/>
    </source>
</evidence>
<dbReference type="Pfam" id="PF00069">
    <property type="entry name" value="Pkinase"/>
    <property type="match status" value="2"/>
</dbReference>
<dbReference type="GO" id="GO:0004694">
    <property type="term" value="F:eukaryotic translation initiation factor 2alpha kinase activity"/>
    <property type="evidence" value="ECO:0007669"/>
    <property type="project" value="TreeGrafter"/>
</dbReference>
<evidence type="ECO:0000256" key="1">
    <source>
        <dbReference type="ARBA" id="ARBA00004115"/>
    </source>
</evidence>
<dbReference type="PROSITE" id="PS00107">
    <property type="entry name" value="PROTEIN_KINASE_ATP"/>
    <property type="match status" value="1"/>
</dbReference>
<feature type="domain" description="Protein kinase" evidence="16">
    <location>
        <begin position="519"/>
        <end position="945"/>
    </location>
</feature>
<dbReference type="AlphaFoldDB" id="A0A1W0XBN2"/>
<dbReference type="InterPro" id="IPR017441">
    <property type="entry name" value="Protein_kinase_ATP_BS"/>
</dbReference>
<feature type="transmembrane region" description="Helical" evidence="15">
    <location>
        <begin position="455"/>
        <end position="475"/>
    </location>
</feature>
<keyword evidence="2" id="KW-0808">Transferase</keyword>
<dbReference type="SUPFAM" id="SSF50998">
    <property type="entry name" value="Quinoprotein alcohol dehydrogenase-like"/>
    <property type="match status" value="1"/>
</dbReference>
<feature type="binding site" evidence="13">
    <location>
        <position position="549"/>
    </location>
    <ligand>
        <name>ATP</name>
        <dbReference type="ChEBI" id="CHEBI:30616"/>
    </ligand>
</feature>
<dbReference type="Gene3D" id="3.30.200.20">
    <property type="entry name" value="Phosphorylase Kinase, domain 1"/>
    <property type="match status" value="1"/>
</dbReference>
<reference evidence="18" key="1">
    <citation type="submission" date="2017-01" db="EMBL/GenBank/DDBJ databases">
        <title>Comparative genomics of anhydrobiosis in the tardigrade Hypsibius dujardini.</title>
        <authorList>
            <person name="Yoshida Y."/>
            <person name="Koutsovoulos G."/>
            <person name="Laetsch D."/>
            <person name="Stevens L."/>
            <person name="Kumar S."/>
            <person name="Horikawa D."/>
            <person name="Ishino K."/>
            <person name="Komine S."/>
            <person name="Tomita M."/>
            <person name="Blaxter M."/>
            <person name="Arakawa K."/>
        </authorList>
    </citation>
    <scope>NUCLEOTIDE SEQUENCE [LARGE SCALE GENOMIC DNA]</scope>
    <source>
        <strain evidence="18">Z151</strain>
    </source>
</reference>
<keyword evidence="6 13" id="KW-0067">ATP-binding</keyword>
<feature type="compositionally biased region" description="Polar residues" evidence="14">
    <location>
        <begin position="966"/>
        <end position="981"/>
    </location>
</feature>
<evidence type="ECO:0000256" key="12">
    <source>
        <dbReference type="ARBA" id="ARBA00041500"/>
    </source>
</evidence>
<protein>
    <recommendedName>
        <fullName evidence="12">PRKR-like endoplasmic reticulum kinase</fullName>
    </recommendedName>
</protein>
<evidence type="ECO:0000256" key="5">
    <source>
        <dbReference type="ARBA" id="ARBA00022824"/>
    </source>
</evidence>
<keyword evidence="17" id="KW-0396">Initiation factor</keyword>
<dbReference type="GO" id="GO:0005634">
    <property type="term" value="C:nucleus"/>
    <property type="evidence" value="ECO:0007669"/>
    <property type="project" value="TreeGrafter"/>
</dbReference>
<dbReference type="Gene3D" id="2.130.10.10">
    <property type="entry name" value="YVTN repeat-like/Quinoprotein amine dehydrogenase"/>
    <property type="match status" value="1"/>
</dbReference>
<dbReference type="SUPFAM" id="SSF56112">
    <property type="entry name" value="Protein kinase-like (PK-like)"/>
    <property type="match status" value="1"/>
</dbReference>
<dbReference type="InterPro" id="IPR008271">
    <property type="entry name" value="Ser/Thr_kinase_AS"/>
</dbReference>
<evidence type="ECO:0000256" key="4">
    <source>
        <dbReference type="ARBA" id="ARBA00022777"/>
    </source>
</evidence>
<dbReference type="Gene3D" id="1.10.510.10">
    <property type="entry name" value="Transferase(Phosphotransferase) domain 1"/>
    <property type="match status" value="1"/>
</dbReference>
<dbReference type="EMBL" id="MTYJ01000004">
    <property type="protein sequence ID" value="OQV24909.1"/>
    <property type="molecule type" value="Genomic_DNA"/>
</dbReference>